<feature type="transmembrane region" description="Helical" evidence="1">
    <location>
        <begin position="99"/>
        <end position="119"/>
    </location>
</feature>
<protein>
    <submittedName>
        <fullName evidence="2">Uncharacterized protein</fullName>
    </submittedName>
</protein>
<evidence type="ECO:0000256" key="1">
    <source>
        <dbReference type="SAM" id="Phobius"/>
    </source>
</evidence>
<dbReference type="Proteomes" id="UP000570474">
    <property type="component" value="Unassembled WGS sequence"/>
</dbReference>
<keyword evidence="1" id="KW-0472">Membrane</keyword>
<dbReference type="EMBL" id="JABAIA010000001">
    <property type="protein sequence ID" value="NLR64850.1"/>
    <property type="molecule type" value="Genomic_DNA"/>
</dbReference>
<sequence length="120" mass="14137">MKDYILDKILNEMLEQSATGKSSFGLEFLESLGREYTDMKLIRYLEHKGYIKMYTFPSAPFWEMQLTMEGRFFTSQGGFSKDRLNHEENRRYNKLIFRIALWTLIITAAAFVVAAISLFR</sequence>
<keyword evidence="1" id="KW-1133">Transmembrane helix</keyword>
<accession>A0A847RFR7</accession>
<gene>
    <name evidence="2" type="ORF">HGH92_11095</name>
</gene>
<name>A0A847RFR7_9BACT</name>
<evidence type="ECO:0000313" key="3">
    <source>
        <dbReference type="Proteomes" id="UP000570474"/>
    </source>
</evidence>
<dbReference type="RefSeq" id="WP_168870779.1">
    <property type="nucleotide sequence ID" value="NZ_JABAIA010000001.1"/>
</dbReference>
<comment type="caution">
    <text evidence="2">The sequence shown here is derived from an EMBL/GenBank/DDBJ whole genome shotgun (WGS) entry which is preliminary data.</text>
</comment>
<organism evidence="2 3">
    <name type="scientific">Chitinophaga varians</name>
    <dbReference type="NCBI Taxonomy" id="2202339"/>
    <lineage>
        <taxon>Bacteria</taxon>
        <taxon>Pseudomonadati</taxon>
        <taxon>Bacteroidota</taxon>
        <taxon>Chitinophagia</taxon>
        <taxon>Chitinophagales</taxon>
        <taxon>Chitinophagaceae</taxon>
        <taxon>Chitinophaga</taxon>
    </lineage>
</organism>
<keyword evidence="3" id="KW-1185">Reference proteome</keyword>
<evidence type="ECO:0000313" key="2">
    <source>
        <dbReference type="EMBL" id="NLR64850.1"/>
    </source>
</evidence>
<proteinExistence type="predicted"/>
<keyword evidence="1" id="KW-0812">Transmembrane</keyword>
<reference evidence="2 3" key="1">
    <citation type="submission" date="2020-04" db="EMBL/GenBank/DDBJ databases">
        <authorList>
            <person name="Yin C."/>
        </authorList>
    </citation>
    <scope>NUCLEOTIDE SEQUENCE [LARGE SCALE GENOMIC DNA]</scope>
    <source>
        <strain evidence="2 3">Ae27</strain>
    </source>
</reference>
<dbReference type="AlphaFoldDB" id="A0A847RFR7"/>